<comment type="subcellular location">
    <subcellularLocation>
        <location evidence="1">Cell membrane</location>
    </subcellularLocation>
</comment>
<proteinExistence type="inferred from homology"/>
<gene>
    <name evidence="8" type="ORF">BDFB_013041</name>
</gene>
<keyword evidence="4" id="KW-0812">Transmembrane</keyword>
<sequence length="367" mass="42536">ELNLGSNHTTEYKLWEETPIPMYLEFYLYNWSNWQEVVDSGWSKRPSFIEMGPYTYSEKHIRKEIVFNKNHTLTYKTQRIWHFVPELSNGTLDDEITTLNAILATVSAIVKNKHAIVKMGVNFFLEEKKINLTVTKTVKEFLFEGYDDPLLDLLKKLHMKSINIPFDKFGWFVTRNESIDYDGVFNMFDGSDDISKLGRFAAWNYEKRTEYFSSYCGEVNGTSGELWYPVGDDRSIQVFASDVCSTVTLYQDGEDERYGIKGHKYAGDERLFDNGTKYENMACFSPGEVLRSGLRNISACKFGSPAFVSYPHFYLADPYYRETIDGMHPDKTKHQFFVSIEPETGIPLQAHAALQLNLRLQKVDRIK</sequence>
<evidence type="ECO:0000256" key="3">
    <source>
        <dbReference type="ARBA" id="ARBA00022475"/>
    </source>
</evidence>
<evidence type="ECO:0000313" key="8">
    <source>
        <dbReference type="EMBL" id="RZC38035.1"/>
    </source>
</evidence>
<evidence type="ECO:0000256" key="7">
    <source>
        <dbReference type="ARBA" id="ARBA00023180"/>
    </source>
</evidence>
<keyword evidence="5" id="KW-1133">Transmembrane helix</keyword>
<dbReference type="GO" id="GO:0005886">
    <property type="term" value="C:plasma membrane"/>
    <property type="evidence" value="ECO:0007669"/>
    <property type="project" value="UniProtKB-SubCell"/>
</dbReference>
<evidence type="ECO:0000256" key="4">
    <source>
        <dbReference type="ARBA" id="ARBA00022692"/>
    </source>
</evidence>
<keyword evidence="9" id="KW-1185">Reference proteome</keyword>
<evidence type="ECO:0000256" key="6">
    <source>
        <dbReference type="ARBA" id="ARBA00023136"/>
    </source>
</evidence>
<accession>A0A482VYZ2</accession>
<organism evidence="8 9">
    <name type="scientific">Asbolus verrucosus</name>
    <name type="common">Desert ironclad beetle</name>
    <dbReference type="NCBI Taxonomy" id="1661398"/>
    <lineage>
        <taxon>Eukaryota</taxon>
        <taxon>Metazoa</taxon>
        <taxon>Ecdysozoa</taxon>
        <taxon>Arthropoda</taxon>
        <taxon>Hexapoda</taxon>
        <taxon>Insecta</taxon>
        <taxon>Pterygota</taxon>
        <taxon>Neoptera</taxon>
        <taxon>Endopterygota</taxon>
        <taxon>Coleoptera</taxon>
        <taxon>Polyphaga</taxon>
        <taxon>Cucujiformia</taxon>
        <taxon>Tenebrionidae</taxon>
        <taxon>Pimeliinae</taxon>
        <taxon>Asbolus</taxon>
    </lineage>
</organism>
<dbReference type="AlphaFoldDB" id="A0A482VYZ2"/>
<keyword evidence="3" id="KW-1003">Cell membrane</keyword>
<feature type="non-terminal residue" evidence="8">
    <location>
        <position position="1"/>
    </location>
</feature>
<evidence type="ECO:0000256" key="2">
    <source>
        <dbReference type="ARBA" id="ARBA00010532"/>
    </source>
</evidence>
<comment type="caution">
    <text evidence="8">The sequence shown here is derived from an EMBL/GenBank/DDBJ whole genome shotgun (WGS) entry which is preliminary data.</text>
</comment>
<dbReference type="InterPro" id="IPR002159">
    <property type="entry name" value="CD36_fam"/>
</dbReference>
<name>A0A482VYZ2_ASBVE</name>
<dbReference type="PANTHER" id="PTHR11923">
    <property type="entry name" value="SCAVENGER RECEPTOR CLASS B TYPE-1 SR-B1"/>
    <property type="match status" value="1"/>
</dbReference>
<keyword evidence="6" id="KW-0472">Membrane</keyword>
<keyword evidence="7" id="KW-0325">Glycoprotein</keyword>
<dbReference type="STRING" id="1661398.A0A482VYZ2"/>
<evidence type="ECO:0000256" key="1">
    <source>
        <dbReference type="ARBA" id="ARBA00004236"/>
    </source>
</evidence>
<dbReference type="Pfam" id="PF01130">
    <property type="entry name" value="CD36"/>
    <property type="match status" value="1"/>
</dbReference>
<dbReference type="GO" id="GO:0005044">
    <property type="term" value="F:scavenger receptor activity"/>
    <property type="evidence" value="ECO:0007669"/>
    <property type="project" value="TreeGrafter"/>
</dbReference>
<evidence type="ECO:0000256" key="5">
    <source>
        <dbReference type="ARBA" id="ARBA00022989"/>
    </source>
</evidence>
<dbReference type="GO" id="GO:0005737">
    <property type="term" value="C:cytoplasm"/>
    <property type="evidence" value="ECO:0007669"/>
    <property type="project" value="TreeGrafter"/>
</dbReference>
<protein>
    <submittedName>
        <fullName evidence="8">CD36 domain containing protein</fullName>
    </submittedName>
</protein>
<dbReference type="EMBL" id="QDEB01047021">
    <property type="protein sequence ID" value="RZC38035.1"/>
    <property type="molecule type" value="Genomic_DNA"/>
</dbReference>
<dbReference type="Proteomes" id="UP000292052">
    <property type="component" value="Unassembled WGS sequence"/>
</dbReference>
<dbReference type="PRINTS" id="PR01609">
    <property type="entry name" value="CD36FAMILY"/>
</dbReference>
<dbReference type="PANTHER" id="PTHR11923:SF114">
    <property type="entry name" value="FI02050P-RELATED"/>
    <property type="match status" value="1"/>
</dbReference>
<dbReference type="OrthoDB" id="514335at2759"/>
<reference evidence="8 9" key="1">
    <citation type="submission" date="2017-03" db="EMBL/GenBank/DDBJ databases">
        <title>Genome of the blue death feigning beetle - Asbolus verrucosus.</title>
        <authorList>
            <person name="Rider S.D."/>
        </authorList>
    </citation>
    <scope>NUCLEOTIDE SEQUENCE [LARGE SCALE GENOMIC DNA]</scope>
    <source>
        <strain evidence="8">Butters</strain>
        <tissue evidence="8">Head and leg muscle</tissue>
    </source>
</reference>
<evidence type="ECO:0000313" key="9">
    <source>
        <dbReference type="Proteomes" id="UP000292052"/>
    </source>
</evidence>
<comment type="similarity">
    <text evidence="2">Belongs to the CD36 family.</text>
</comment>